<feature type="region of interest" description="Disordered" evidence="1">
    <location>
        <begin position="1"/>
        <end position="30"/>
    </location>
</feature>
<accession>A0A6J4HSP3</accession>
<dbReference type="AlphaFoldDB" id="A0A6J4HSP3"/>
<proteinExistence type="predicted"/>
<organism evidence="2">
    <name type="scientific">uncultured Actinomycetospora sp</name>
    <dbReference type="NCBI Taxonomy" id="1135996"/>
    <lineage>
        <taxon>Bacteria</taxon>
        <taxon>Bacillati</taxon>
        <taxon>Actinomycetota</taxon>
        <taxon>Actinomycetes</taxon>
        <taxon>Pseudonocardiales</taxon>
        <taxon>Pseudonocardiaceae</taxon>
        <taxon>Actinomycetospora</taxon>
        <taxon>environmental samples</taxon>
    </lineage>
</organism>
<protein>
    <submittedName>
        <fullName evidence="2">Uncharacterized protein</fullName>
    </submittedName>
</protein>
<reference evidence="2" key="1">
    <citation type="submission" date="2020-02" db="EMBL/GenBank/DDBJ databases">
        <authorList>
            <person name="Meier V. D."/>
        </authorList>
    </citation>
    <scope>NUCLEOTIDE SEQUENCE</scope>
    <source>
        <strain evidence="2">AVDCRST_MAG54</strain>
    </source>
</reference>
<feature type="non-terminal residue" evidence="2">
    <location>
        <position position="51"/>
    </location>
</feature>
<gene>
    <name evidence="2" type="ORF">AVDCRST_MAG54-1107</name>
</gene>
<evidence type="ECO:0000256" key="1">
    <source>
        <dbReference type="SAM" id="MobiDB-lite"/>
    </source>
</evidence>
<feature type="compositionally biased region" description="Low complexity" evidence="1">
    <location>
        <begin position="1"/>
        <end position="16"/>
    </location>
</feature>
<dbReference type="EMBL" id="CADCTH010000150">
    <property type="protein sequence ID" value="CAA9232860.1"/>
    <property type="molecule type" value="Genomic_DNA"/>
</dbReference>
<sequence>CRSRSRCPTSSTAGARSARRTPRWPPWRAGRRAWSAGCWLPGGGPGWCRSP</sequence>
<evidence type="ECO:0000313" key="2">
    <source>
        <dbReference type="EMBL" id="CAA9232860.1"/>
    </source>
</evidence>
<name>A0A6J4HSP3_9PSEU</name>
<feature type="non-terminal residue" evidence="2">
    <location>
        <position position="1"/>
    </location>
</feature>